<dbReference type="SUPFAM" id="SSF53448">
    <property type="entry name" value="Nucleotide-diphospho-sugar transferases"/>
    <property type="match status" value="1"/>
</dbReference>
<dbReference type="Gene3D" id="3.40.50.150">
    <property type="entry name" value="Vaccinia Virus protein VP39"/>
    <property type="match status" value="1"/>
</dbReference>
<evidence type="ECO:0000313" key="3">
    <source>
        <dbReference type="Proteomes" id="UP000214880"/>
    </source>
</evidence>
<organism evidence="2 3">
    <name type="scientific">Dendrosporobacter quercicolus</name>
    <dbReference type="NCBI Taxonomy" id="146817"/>
    <lineage>
        <taxon>Bacteria</taxon>
        <taxon>Bacillati</taxon>
        <taxon>Bacillota</taxon>
        <taxon>Negativicutes</taxon>
        <taxon>Selenomonadales</taxon>
        <taxon>Sporomusaceae</taxon>
        <taxon>Dendrosporobacter</taxon>
    </lineage>
</organism>
<evidence type="ECO:0000259" key="1">
    <source>
        <dbReference type="Pfam" id="PF00535"/>
    </source>
</evidence>
<dbReference type="RefSeq" id="WP_092074336.1">
    <property type="nucleotide sequence ID" value="NZ_FNHB01000008.1"/>
</dbReference>
<accession>A0A1G9WXB2</accession>
<protein>
    <submittedName>
        <fullName evidence="2">Glycosyltransferase, GT2 family</fullName>
    </submittedName>
</protein>
<evidence type="ECO:0000313" key="2">
    <source>
        <dbReference type="EMBL" id="SDM89069.1"/>
    </source>
</evidence>
<reference evidence="2 3" key="1">
    <citation type="submission" date="2016-10" db="EMBL/GenBank/DDBJ databases">
        <authorList>
            <person name="de Groot N.N."/>
        </authorList>
    </citation>
    <scope>NUCLEOTIDE SEQUENCE [LARGE SCALE GENOMIC DNA]</scope>
    <source>
        <strain evidence="2 3">DSM 1736</strain>
    </source>
</reference>
<dbReference type="AlphaFoldDB" id="A0A1G9WXB2"/>
<keyword evidence="2" id="KW-0808">Transferase</keyword>
<dbReference type="GO" id="GO:0016740">
    <property type="term" value="F:transferase activity"/>
    <property type="evidence" value="ECO:0007669"/>
    <property type="project" value="UniProtKB-KW"/>
</dbReference>
<dbReference type="InterPro" id="IPR029044">
    <property type="entry name" value="Nucleotide-diphossugar_trans"/>
</dbReference>
<gene>
    <name evidence="2" type="ORF">SAMN04488502_108116</name>
</gene>
<dbReference type="Pfam" id="PF00535">
    <property type="entry name" value="Glycos_transf_2"/>
    <property type="match status" value="1"/>
</dbReference>
<dbReference type="Proteomes" id="UP000214880">
    <property type="component" value="Unassembled WGS sequence"/>
</dbReference>
<proteinExistence type="predicted"/>
<dbReference type="CDD" id="cd02440">
    <property type="entry name" value="AdoMet_MTases"/>
    <property type="match status" value="1"/>
</dbReference>
<dbReference type="Pfam" id="PF13489">
    <property type="entry name" value="Methyltransf_23"/>
    <property type="match status" value="1"/>
</dbReference>
<dbReference type="InterPro" id="IPR029063">
    <property type="entry name" value="SAM-dependent_MTases_sf"/>
</dbReference>
<dbReference type="EMBL" id="FNHB01000008">
    <property type="protein sequence ID" value="SDM89069.1"/>
    <property type="molecule type" value="Genomic_DNA"/>
</dbReference>
<dbReference type="Gene3D" id="3.90.550.10">
    <property type="entry name" value="Spore Coat Polysaccharide Biosynthesis Protein SpsA, Chain A"/>
    <property type="match status" value="1"/>
</dbReference>
<name>A0A1G9WXB2_9FIRM</name>
<feature type="domain" description="Glycosyltransferase 2-like" evidence="1">
    <location>
        <begin position="4"/>
        <end position="128"/>
    </location>
</feature>
<dbReference type="CDD" id="cd04186">
    <property type="entry name" value="GT_2_like_c"/>
    <property type="match status" value="1"/>
</dbReference>
<dbReference type="STRING" id="146817.SAMN04488502_108116"/>
<keyword evidence="3" id="KW-1185">Reference proteome</keyword>
<dbReference type="OrthoDB" id="9771846at2"/>
<dbReference type="PANTHER" id="PTHR43179:SF7">
    <property type="entry name" value="RHAMNOSYLTRANSFERASE WBBL"/>
    <property type="match status" value="1"/>
</dbReference>
<dbReference type="PANTHER" id="PTHR43179">
    <property type="entry name" value="RHAMNOSYLTRANSFERASE WBBL"/>
    <property type="match status" value="1"/>
</dbReference>
<dbReference type="InterPro" id="IPR001173">
    <property type="entry name" value="Glyco_trans_2-like"/>
</dbReference>
<sequence>MLTSIVMLTYNKLAHTQTCIDSIREYTASGTYEIIVVDNHSTDGTVEWLKEQPDIRSILNSNNEGFPKGCNQGIEIAAGDSILLLNNDTIVTANWLSNLTTCLYSSESVGAVGAVTNNCSYSQSVPVNYKCTEEMQQFAREYNVSDPAKWEERLKLVGFCLLIKRQVIDEVGLLDELFTPGNYEDDDYSLRIRLAGYRLILCRDTFIHHFGSISFKSNNDLFVRLLRDNAKKFETKWGFNPTYSTFIRNEIVNLLDAVPDRTMRVLEVGCACGGILLKLKHVFKDVDLYGIELNENAAKSAQLFAQVTIGDLEKIELGYPELFFDYIIMADVLEHMTDPWQVLRKVHKYLRPDGKIIASIPNVMHFSVIRDMLNGFWNYQDAGILDRTHLRFFTMNEISKMFDETGYGNLIYSFTTIPVSEADLKFINELCLLTSKSLAAQYTSYQYLIKAAKSLAPS</sequence>
<dbReference type="SUPFAM" id="SSF53335">
    <property type="entry name" value="S-adenosyl-L-methionine-dependent methyltransferases"/>
    <property type="match status" value="1"/>
</dbReference>